<accession>A0A7J6E456</accession>
<sequence length="112" mass="12755">MSESLHNRVPTTVSQEPTYRVMTQYLHLRSPPNINPSPTLNPIQKPTRPRRRHLLQPPAVKTRPELQVSGKVFPANQTIPRSRGTDKPIEIQTESTSEPPCNPPHSIFHPDR</sequence>
<evidence type="ECO:0000313" key="3">
    <source>
        <dbReference type="Proteomes" id="UP000525078"/>
    </source>
</evidence>
<comment type="caution">
    <text evidence="2">The sequence shown here is derived from an EMBL/GenBank/DDBJ whole genome shotgun (WGS) entry which is preliminary data.</text>
</comment>
<organism evidence="2 3">
    <name type="scientific">Cannabis sativa</name>
    <name type="common">Hemp</name>
    <name type="synonym">Marijuana</name>
    <dbReference type="NCBI Taxonomy" id="3483"/>
    <lineage>
        <taxon>Eukaryota</taxon>
        <taxon>Viridiplantae</taxon>
        <taxon>Streptophyta</taxon>
        <taxon>Embryophyta</taxon>
        <taxon>Tracheophyta</taxon>
        <taxon>Spermatophyta</taxon>
        <taxon>Magnoliopsida</taxon>
        <taxon>eudicotyledons</taxon>
        <taxon>Gunneridae</taxon>
        <taxon>Pentapetalae</taxon>
        <taxon>rosids</taxon>
        <taxon>fabids</taxon>
        <taxon>Rosales</taxon>
        <taxon>Cannabaceae</taxon>
        <taxon>Cannabis</taxon>
    </lineage>
</organism>
<reference evidence="2 3" key="1">
    <citation type="journal article" date="2020" name="bioRxiv">
        <title>Sequence and annotation of 42 cannabis genomes reveals extensive copy number variation in cannabinoid synthesis and pathogen resistance genes.</title>
        <authorList>
            <person name="Mckernan K.J."/>
            <person name="Helbert Y."/>
            <person name="Kane L.T."/>
            <person name="Ebling H."/>
            <person name="Zhang L."/>
            <person name="Liu B."/>
            <person name="Eaton Z."/>
            <person name="Mclaughlin S."/>
            <person name="Kingan S."/>
            <person name="Baybayan P."/>
            <person name="Concepcion G."/>
            <person name="Jordan M."/>
            <person name="Riva A."/>
            <person name="Barbazuk W."/>
            <person name="Harkins T."/>
        </authorList>
    </citation>
    <scope>NUCLEOTIDE SEQUENCE [LARGE SCALE GENOMIC DNA]</scope>
    <source>
        <strain evidence="3">cv. Jamaican Lion 4</strain>
        <tissue evidence="2">Leaf</tissue>
    </source>
</reference>
<proteinExistence type="predicted"/>
<name>A0A7J6E456_CANSA</name>
<evidence type="ECO:0000256" key="1">
    <source>
        <dbReference type="SAM" id="MobiDB-lite"/>
    </source>
</evidence>
<feature type="region of interest" description="Disordered" evidence="1">
    <location>
        <begin position="29"/>
        <end position="112"/>
    </location>
</feature>
<evidence type="ECO:0000313" key="2">
    <source>
        <dbReference type="EMBL" id="KAF4353172.1"/>
    </source>
</evidence>
<gene>
    <name evidence="2" type="ORF">F8388_014640</name>
</gene>
<protein>
    <submittedName>
        <fullName evidence="2">Uncharacterized protein</fullName>
    </submittedName>
</protein>
<dbReference type="AlphaFoldDB" id="A0A7J6E456"/>
<dbReference type="EMBL" id="JAATIP010000299">
    <property type="protein sequence ID" value="KAF4353172.1"/>
    <property type="molecule type" value="Genomic_DNA"/>
</dbReference>
<dbReference type="Proteomes" id="UP000525078">
    <property type="component" value="Unassembled WGS sequence"/>
</dbReference>